<dbReference type="InterPro" id="IPR010998">
    <property type="entry name" value="Integrase_recombinase_N"/>
</dbReference>
<dbReference type="InterPro" id="IPR002104">
    <property type="entry name" value="Integrase_catalytic"/>
</dbReference>
<dbReference type="AlphaFoldDB" id="A0A233RJE7"/>
<name>A0A233RJE7_9GAMM</name>
<feature type="domain" description="Tyr recombinase" evidence="5">
    <location>
        <begin position="176"/>
        <end position="335"/>
    </location>
</feature>
<evidence type="ECO:0000256" key="4">
    <source>
        <dbReference type="PROSITE-ProRule" id="PRU01248"/>
    </source>
</evidence>
<keyword evidence="8" id="KW-1185">Reference proteome</keyword>
<feature type="domain" description="Core-binding (CB)" evidence="6">
    <location>
        <begin position="62"/>
        <end position="154"/>
    </location>
</feature>
<organism evidence="7 8">
    <name type="scientific">Oceanimonas doudoroffii</name>
    <dbReference type="NCBI Taxonomy" id="84158"/>
    <lineage>
        <taxon>Bacteria</taxon>
        <taxon>Pseudomonadati</taxon>
        <taxon>Pseudomonadota</taxon>
        <taxon>Gammaproteobacteria</taxon>
        <taxon>Aeromonadales</taxon>
        <taxon>Aeromonadaceae</taxon>
        <taxon>Oceanimonas</taxon>
    </lineage>
</organism>
<evidence type="ECO:0000256" key="2">
    <source>
        <dbReference type="ARBA" id="ARBA00023125"/>
    </source>
</evidence>
<dbReference type="Gene3D" id="1.10.443.10">
    <property type="entry name" value="Intergrase catalytic core"/>
    <property type="match status" value="1"/>
</dbReference>
<keyword evidence="3" id="KW-0233">DNA recombination</keyword>
<dbReference type="PROSITE" id="PS51900">
    <property type="entry name" value="CB"/>
    <property type="match status" value="1"/>
</dbReference>
<dbReference type="Pfam" id="PF00589">
    <property type="entry name" value="Phage_integrase"/>
    <property type="match status" value="2"/>
</dbReference>
<dbReference type="InterPro" id="IPR057084">
    <property type="entry name" value="Int_N"/>
</dbReference>
<keyword evidence="2 4" id="KW-0238">DNA-binding</keyword>
<protein>
    <submittedName>
        <fullName evidence="7">Integrase</fullName>
    </submittedName>
</protein>
<proteinExistence type="predicted"/>
<sequence>MTVRKLPTGKWLAEVFPEGRAGRRVRRQFTTKGEAMAFERFLLEPNQDRPWMDDGHNDGDTRRLQDLVETWFNLHGQSLSDGGRRRTKLLNLCEALGNPVATDFTARDFAAYREARLSGQLPNLRATQQEGKGVSPTTVNREHSYLRALFNELKRLGEWQEGNPLDGVRAFKVSESELAFLYEIELKRLLCSCAESSNPDLLMVVKLCLATGARWSEIEKLQQSQVSPHRITFTRTKSNKNRTIPISRELFAQLPRRRGRLFGDCYRAFEVALDKAEITLPEGQCTHVLRHTFASHFMMNGGNILVLQKILGHSTINMTMRYAHFAPDHLEDAVKMNPLAAAGLL</sequence>
<comment type="caution">
    <text evidence="7">The sequence shown here is derived from an EMBL/GenBank/DDBJ whole genome shotgun (WGS) entry which is preliminary data.</text>
</comment>
<dbReference type="InterPro" id="IPR013762">
    <property type="entry name" value="Integrase-like_cat_sf"/>
</dbReference>
<dbReference type="PROSITE" id="PS51898">
    <property type="entry name" value="TYR_RECOMBINASE"/>
    <property type="match status" value="1"/>
</dbReference>
<evidence type="ECO:0000313" key="7">
    <source>
        <dbReference type="EMBL" id="OXY83507.1"/>
    </source>
</evidence>
<dbReference type="Gene3D" id="1.10.150.130">
    <property type="match status" value="1"/>
</dbReference>
<evidence type="ECO:0000313" key="8">
    <source>
        <dbReference type="Proteomes" id="UP000242757"/>
    </source>
</evidence>
<evidence type="ECO:0000256" key="3">
    <source>
        <dbReference type="ARBA" id="ARBA00023172"/>
    </source>
</evidence>
<dbReference type="InterPro" id="IPR011010">
    <property type="entry name" value="DNA_brk_join_enz"/>
</dbReference>
<keyword evidence="1" id="KW-0229">DNA integration</keyword>
<dbReference type="GO" id="GO:0015074">
    <property type="term" value="P:DNA integration"/>
    <property type="evidence" value="ECO:0007669"/>
    <property type="project" value="UniProtKB-KW"/>
</dbReference>
<dbReference type="InterPro" id="IPR050090">
    <property type="entry name" value="Tyrosine_recombinase_XerCD"/>
</dbReference>
<evidence type="ECO:0000256" key="1">
    <source>
        <dbReference type="ARBA" id="ARBA00022908"/>
    </source>
</evidence>
<accession>A0A233RJE7</accession>
<dbReference type="RefSeq" id="WP_094200281.1">
    <property type="nucleotide sequence ID" value="NZ_NBIM01000001.1"/>
</dbReference>
<evidence type="ECO:0000259" key="6">
    <source>
        <dbReference type="PROSITE" id="PS51900"/>
    </source>
</evidence>
<dbReference type="InterPro" id="IPR044068">
    <property type="entry name" value="CB"/>
</dbReference>
<dbReference type="GO" id="GO:0006310">
    <property type="term" value="P:DNA recombination"/>
    <property type="evidence" value="ECO:0007669"/>
    <property type="project" value="UniProtKB-KW"/>
</dbReference>
<dbReference type="Proteomes" id="UP000242757">
    <property type="component" value="Unassembled WGS sequence"/>
</dbReference>
<dbReference type="CDD" id="cd00796">
    <property type="entry name" value="INT_Rci_Hp1_C"/>
    <property type="match status" value="1"/>
</dbReference>
<dbReference type="EMBL" id="NBIM01000001">
    <property type="protein sequence ID" value="OXY83507.1"/>
    <property type="molecule type" value="Genomic_DNA"/>
</dbReference>
<dbReference type="GO" id="GO:0003677">
    <property type="term" value="F:DNA binding"/>
    <property type="evidence" value="ECO:0007669"/>
    <property type="project" value="UniProtKB-UniRule"/>
</dbReference>
<dbReference type="OrthoDB" id="9795573at2"/>
<dbReference type="Pfam" id="PF24624">
    <property type="entry name" value="Int_N"/>
    <property type="match status" value="1"/>
</dbReference>
<dbReference type="PANTHER" id="PTHR30349:SF93">
    <property type="entry name" value="FELS-2 PROPHAGE PROTEIN"/>
    <property type="match status" value="1"/>
</dbReference>
<evidence type="ECO:0000259" key="5">
    <source>
        <dbReference type="PROSITE" id="PS51898"/>
    </source>
</evidence>
<dbReference type="PANTHER" id="PTHR30349">
    <property type="entry name" value="PHAGE INTEGRASE-RELATED"/>
    <property type="match status" value="1"/>
</dbReference>
<reference evidence="7 8" key="1">
    <citation type="submission" date="2017-08" db="EMBL/GenBank/DDBJ databases">
        <title>A Genome Sequence of Oceanimonas doudoroffii ATCC 27123T.</title>
        <authorList>
            <person name="Brennan M.A."/>
            <person name="Maclea K.S."/>
            <person name="Mcclelland W.D."/>
            <person name="Trachtenberg A.M."/>
        </authorList>
    </citation>
    <scope>NUCLEOTIDE SEQUENCE [LARGE SCALE GENOMIC DNA]</scope>
    <source>
        <strain evidence="7 8">ATCC 27123</strain>
    </source>
</reference>
<gene>
    <name evidence="7" type="ORF">B6S08_08490</name>
</gene>
<dbReference type="SUPFAM" id="SSF56349">
    <property type="entry name" value="DNA breaking-rejoining enzymes"/>
    <property type="match status" value="1"/>
</dbReference>